<gene>
    <name evidence="1" type="ORF">AVDCRST_MAG12-1889</name>
</gene>
<sequence length="126" mass="13526">MAASDRVSPGFWVVCPDGFRGPLAVDLPDLGRAVALFSFEDEALLYLGLRGLNGSDGLRARRVSGAGLLSLLRGRWAGYRSVALDPIPELDAGTLLPLTTTSRERFVRFLRSVVEREATAALPAAL</sequence>
<proteinExistence type="predicted"/>
<accession>A0A6J4S1H2</accession>
<protein>
    <submittedName>
        <fullName evidence="1">Uncharacterized protein</fullName>
    </submittedName>
</protein>
<organism evidence="1">
    <name type="scientific">uncultured Rubrobacteraceae bacterium</name>
    <dbReference type="NCBI Taxonomy" id="349277"/>
    <lineage>
        <taxon>Bacteria</taxon>
        <taxon>Bacillati</taxon>
        <taxon>Actinomycetota</taxon>
        <taxon>Rubrobacteria</taxon>
        <taxon>Rubrobacterales</taxon>
        <taxon>Rubrobacteraceae</taxon>
        <taxon>environmental samples</taxon>
    </lineage>
</organism>
<name>A0A6J4S1H2_9ACTN</name>
<dbReference type="EMBL" id="CADCVK010000291">
    <property type="protein sequence ID" value="CAA9487395.1"/>
    <property type="molecule type" value="Genomic_DNA"/>
</dbReference>
<reference evidence="1" key="1">
    <citation type="submission" date="2020-02" db="EMBL/GenBank/DDBJ databases">
        <authorList>
            <person name="Meier V. D."/>
        </authorList>
    </citation>
    <scope>NUCLEOTIDE SEQUENCE</scope>
    <source>
        <strain evidence="1">AVDCRST_MAG12</strain>
    </source>
</reference>
<dbReference type="AlphaFoldDB" id="A0A6J4S1H2"/>
<evidence type="ECO:0000313" key="1">
    <source>
        <dbReference type="EMBL" id="CAA9487395.1"/>
    </source>
</evidence>